<dbReference type="CDD" id="cd06330">
    <property type="entry name" value="PBP1_As_SBP-like"/>
    <property type="match status" value="1"/>
</dbReference>
<dbReference type="PRINTS" id="PR00337">
    <property type="entry name" value="LEUILEVALBP"/>
</dbReference>
<dbReference type="AlphaFoldDB" id="A0A953T5V2"/>
<organism evidence="7 8">
    <name type="scientific">Zwartia hollandica</name>
    <dbReference type="NCBI Taxonomy" id="324606"/>
    <lineage>
        <taxon>Bacteria</taxon>
        <taxon>Pseudomonadati</taxon>
        <taxon>Pseudomonadota</taxon>
        <taxon>Betaproteobacteria</taxon>
        <taxon>Burkholderiales</taxon>
        <taxon>Alcaligenaceae</taxon>
        <taxon>Zwartia</taxon>
    </lineage>
</organism>
<dbReference type="Gene3D" id="3.40.50.2300">
    <property type="match status" value="2"/>
</dbReference>
<keyword evidence="8" id="KW-1185">Reference proteome</keyword>
<dbReference type="EMBL" id="JAHXRI010000025">
    <property type="protein sequence ID" value="MBZ1352011.1"/>
    <property type="molecule type" value="Genomic_DNA"/>
</dbReference>
<feature type="chain" id="PRO_5037016115" evidence="5">
    <location>
        <begin position="29"/>
        <end position="404"/>
    </location>
</feature>
<proteinExistence type="inferred from homology"/>
<dbReference type="PANTHER" id="PTHR30483">
    <property type="entry name" value="LEUCINE-SPECIFIC-BINDING PROTEIN"/>
    <property type="match status" value="1"/>
</dbReference>
<evidence type="ECO:0000313" key="7">
    <source>
        <dbReference type="EMBL" id="MBZ1352011.1"/>
    </source>
</evidence>
<reference evidence="7" key="1">
    <citation type="submission" date="2021-07" db="EMBL/GenBank/DDBJ databases">
        <title>New genus and species of the family Alcaligenaceae.</title>
        <authorList>
            <person name="Hahn M.W."/>
        </authorList>
    </citation>
    <scope>NUCLEOTIDE SEQUENCE</scope>
    <source>
        <strain evidence="7">LF4-65</strain>
    </source>
</reference>
<keyword evidence="4" id="KW-0029">Amino-acid transport</keyword>
<comment type="similarity">
    <text evidence="1">Belongs to the leucine-binding protein family.</text>
</comment>
<dbReference type="Proteomes" id="UP000739565">
    <property type="component" value="Unassembled WGS sequence"/>
</dbReference>
<evidence type="ECO:0000256" key="4">
    <source>
        <dbReference type="ARBA" id="ARBA00022970"/>
    </source>
</evidence>
<dbReference type="InterPro" id="IPR028082">
    <property type="entry name" value="Peripla_BP_I"/>
</dbReference>
<sequence>MRRIFTKRITASFFLGASLLGASIAATAQDVIKIGEINSYKAQPAFLEPYKKGMELAIDQINAAGGLNGKKVQLITRDDNANPGDAVRVAEELISRDKVDVLTGSFLSHIGLALTDFAKQKKVFFLASEPLTDKIVWQNGNRYTFRLRPSTHMQVAMLVPEASAMKKKRWAIVYPNYEYGQSAAATFKTLMKAAQPDIEFVAEQATPLGKVDAGSVVQALGDAKPDAIFNVLFGADLSRFVREGNTRGLFKGREVVSLLTGEPEYLDPLKDESPTGWLVTGYPWYAIKTPEHDAFKNAYEAKFKDYPRLGSVVGYSAIMSLAAGIKKAQSTDTEKLITAFRGLTLMSPFGSVTYRPEDHQSTMGGYVGRTKLENGKGVMGTFRYIDGATVLPSAEEVKKLRPAD</sequence>
<gene>
    <name evidence="7" type="ORF">KZZ10_15305</name>
</gene>
<keyword evidence="2" id="KW-0813">Transport</keyword>
<name>A0A953T5V2_9BURK</name>
<accession>A0A953T5V2</accession>
<feature type="signal peptide" evidence="5">
    <location>
        <begin position="1"/>
        <end position="28"/>
    </location>
</feature>
<dbReference type="InterPro" id="IPR000709">
    <property type="entry name" value="Leu_Ile_Val-bd"/>
</dbReference>
<evidence type="ECO:0000256" key="5">
    <source>
        <dbReference type="SAM" id="SignalP"/>
    </source>
</evidence>
<evidence type="ECO:0000259" key="6">
    <source>
        <dbReference type="Pfam" id="PF13458"/>
    </source>
</evidence>
<evidence type="ECO:0000256" key="2">
    <source>
        <dbReference type="ARBA" id="ARBA00022448"/>
    </source>
</evidence>
<evidence type="ECO:0000313" key="8">
    <source>
        <dbReference type="Proteomes" id="UP000739565"/>
    </source>
</evidence>
<dbReference type="GO" id="GO:0006865">
    <property type="term" value="P:amino acid transport"/>
    <property type="evidence" value="ECO:0007669"/>
    <property type="project" value="UniProtKB-KW"/>
</dbReference>
<dbReference type="SUPFAM" id="SSF53822">
    <property type="entry name" value="Periplasmic binding protein-like I"/>
    <property type="match status" value="1"/>
</dbReference>
<feature type="domain" description="Leucine-binding protein" evidence="6">
    <location>
        <begin position="42"/>
        <end position="373"/>
    </location>
</feature>
<evidence type="ECO:0000256" key="3">
    <source>
        <dbReference type="ARBA" id="ARBA00022729"/>
    </source>
</evidence>
<dbReference type="RefSeq" id="WP_259662415.1">
    <property type="nucleotide sequence ID" value="NZ_JAHXRI010000025.1"/>
</dbReference>
<comment type="caution">
    <text evidence="7">The sequence shown here is derived from an EMBL/GenBank/DDBJ whole genome shotgun (WGS) entry which is preliminary data.</text>
</comment>
<keyword evidence="3 5" id="KW-0732">Signal</keyword>
<evidence type="ECO:0000256" key="1">
    <source>
        <dbReference type="ARBA" id="ARBA00010062"/>
    </source>
</evidence>
<dbReference type="InterPro" id="IPR051010">
    <property type="entry name" value="BCAA_transport"/>
</dbReference>
<protein>
    <submittedName>
        <fullName evidence="7">ABC transporter substrate-binding protein</fullName>
    </submittedName>
</protein>
<dbReference type="Pfam" id="PF13458">
    <property type="entry name" value="Peripla_BP_6"/>
    <property type="match status" value="1"/>
</dbReference>
<dbReference type="PANTHER" id="PTHR30483:SF37">
    <property type="entry name" value="ABC TRANSPORTER SUBSTRATE-BINDING PROTEIN"/>
    <property type="match status" value="1"/>
</dbReference>
<dbReference type="InterPro" id="IPR028081">
    <property type="entry name" value="Leu-bd"/>
</dbReference>